<feature type="non-terminal residue" evidence="6">
    <location>
        <position position="1"/>
    </location>
</feature>
<dbReference type="Pfam" id="PF00668">
    <property type="entry name" value="Condensation"/>
    <property type="match status" value="1"/>
</dbReference>
<dbReference type="CDD" id="cd19535">
    <property type="entry name" value="Cyc_NRPS"/>
    <property type="match status" value="1"/>
</dbReference>
<keyword evidence="2" id="KW-0596">Phosphopantetheine</keyword>
<dbReference type="Pfam" id="PF00550">
    <property type="entry name" value="PP-binding"/>
    <property type="match status" value="1"/>
</dbReference>
<comment type="caution">
    <text evidence="6">The sequence shown here is derived from an EMBL/GenBank/DDBJ whole genome shotgun (WGS) entry which is preliminary data.</text>
</comment>
<evidence type="ECO:0000256" key="2">
    <source>
        <dbReference type="ARBA" id="ARBA00022450"/>
    </source>
</evidence>
<evidence type="ECO:0000313" key="6">
    <source>
        <dbReference type="EMBL" id="NYZ25204.1"/>
    </source>
</evidence>
<gene>
    <name evidence="6" type="ORF">HND93_36380</name>
</gene>
<dbReference type="InterPro" id="IPR006162">
    <property type="entry name" value="Ppantetheine_attach_site"/>
</dbReference>
<accession>A0ABX2TN49</accession>
<keyword evidence="3" id="KW-0597">Phosphoprotein</keyword>
<dbReference type="Gene3D" id="1.10.1200.10">
    <property type="entry name" value="ACP-like"/>
    <property type="match status" value="1"/>
</dbReference>
<dbReference type="InterPro" id="IPR023213">
    <property type="entry name" value="CAT-like_dom_sf"/>
</dbReference>
<feature type="non-terminal residue" evidence="6">
    <location>
        <position position="486"/>
    </location>
</feature>
<dbReference type="PROSITE" id="PS50075">
    <property type="entry name" value="CARRIER"/>
    <property type="match status" value="1"/>
</dbReference>
<evidence type="ECO:0000256" key="3">
    <source>
        <dbReference type="ARBA" id="ARBA00022553"/>
    </source>
</evidence>
<evidence type="ECO:0000256" key="4">
    <source>
        <dbReference type="ARBA" id="ARBA00022598"/>
    </source>
</evidence>
<dbReference type="Gene3D" id="3.30.559.10">
    <property type="entry name" value="Chloramphenicol acetyltransferase-like domain"/>
    <property type="match status" value="1"/>
</dbReference>
<dbReference type="SUPFAM" id="SSF47336">
    <property type="entry name" value="ACP-like"/>
    <property type="match status" value="1"/>
</dbReference>
<evidence type="ECO:0000256" key="1">
    <source>
        <dbReference type="ARBA" id="ARBA00001957"/>
    </source>
</evidence>
<feature type="domain" description="Carrier" evidence="5">
    <location>
        <begin position="1"/>
        <end position="71"/>
    </location>
</feature>
<reference evidence="6 7" key="1">
    <citation type="submission" date="2020-05" db="EMBL/GenBank/DDBJ databases">
        <title>Azospirillum oleiclasticum sp. nov, a nitrogen-fixing and heavy crude oil-emulsifying bacterium isolated from the crude oil of Yumen Oilfield.</title>
        <authorList>
            <person name="Wu D."/>
            <person name="Cai M."/>
            <person name="Zhang X."/>
        </authorList>
    </citation>
    <scope>NUCLEOTIDE SEQUENCE [LARGE SCALE GENOMIC DNA]</scope>
    <source>
        <strain evidence="6 7">ROY-1-1-2</strain>
    </source>
</reference>
<dbReference type="Gene3D" id="3.30.559.30">
    <property type="entry name" value="Nonribosomal peptide synthetase, condensation domain"/>
    <property type="match status" value="1"/>
</dbReference>
<dbReference type="PANTHER" id="PTHR45527:SF10">
    <property type="entry name" value="PYOCHELIN SYNTHASE PCHF"/>
    <property type="match status" value="1"/>
</dbReference>
<dbReference type="InterPro" id="IPR001242">
    <property type="entry name" value="Condensation_dom"/>
</dbReference>
<dbReference type="InterPro" id="IPR009081">
    <property type="entry name" value="PP-bd_ACP"/>
</dbReference>
<dbReference type="RefSeq" id="WP_246338327.1">
    <property type="nucleotide sequence ID" value="NZ_JABFDB010000079.1"/>
</dbReference>
<dbReference type="PANTHER" id="PTHR45527">
    <property type="entry name" value="NONRIBOSOMAL PEPTIDE SYNTHETASE"/>
    <property type="match status" value="1"/>
</dbReference>
<dbReference type="InterPro" id="IPR057737">
    <property type="entry name" value="Condensation_MtbB-like"/>
</dbReference>
<dbReference type="PROSITE" id="PS00012">
    <property type="entry name" value="PHOSPHOPANTETHEINE"/>
    <property type="match status" value="1"/>
</dbReference>
<proteinExistence type="predicted"/>
<dbReference type="InterPro" id="IPR036736">
    <property type="entry name" value="ACP-like_sf"/>
</dbReference>
<dbReference type="EMBL" id="JABFDB010000079">
    <property type="protein sequence ID" value="NYZ25204.1"/>
    <property type="molecule type" value="Genomic_DNA"/>
</dbReference>
<dbReference type="SUPFAM" id="SSF52777">
    <property type="entry name" value="CoA-dependent acyltransferases"/>
    <property type="match status" value="2"/>
</dbReference>
<keyword evidence="7" id="KW-1185">Reference proteome</keyword>
<keyword evidence="4" id="KW-0436">Ligase</keyword>
<evidence type="ECO:0000313" key="7">
    <source>
        <dbReference type="Proteomes" id="UP000584642"/>
    </source>
</evidence>
<evidence type="ECO:0000259" key="5">
    <source>
        <dbReference type="PROSITE" id="PS50075"/>
    </source>
</evidence>
<organism evidence="6 7">
    <name type="scientific">Azospirillum oleiclasticum</name>
    <dbReference type="NCBI Taxonomy" id="2735135"/>
    <lineage>
        <taxon>Bacteria</taxon>
        <taxon>Pseudomonadati</taxon>
        <taxon>Pseudomonadota</taxon>
        <taxon>Alphaproteobacteria</taxon>
        <taxon>Rhodospirillales</taxon>
        <taxon>Azospirillaceae</taxon>
        <taxon>Azospirillum</taxon>
    </lineage>
</organism>
<sequence>VEAAIAAVWRALLGLDAVGRDENFLSLGGDSLLATRAVTRLREIGIDGVDLGRVFARPVLRDFADGLSLGAARGASAPVPDLARRHEPFPPTEVQRAYWMGRSTDFDLGGVSCHFYTEFDGTGLDLERLEEVWNRLIARHEMLRGVFDADGRQRILERVPRFRILVVDAAPGGEERALRDLREAMSEQVLDPSRWPLFDVRAVRSGDHVRLGVSLDSLLIDALSTMILRAEIETLYADLDAPLRPVGISFRDYVLQVKPPADTLEADRAYWARRVDELPPGPQLPLARHPSTVGKPHFERRRLMVPPDRYQALLRRARSHGLTASSVLATAFAEVLGAWSARPDLTINLTLFDRREVHPDITNILGDFTSLMLLSHRPRAEEGWLDRATRLQAESVENLAHSGVSAIWVMRELSRRGGTMDAGMPVIFTSTIGMGGAVPTGPAKPVLTPGWGISQTPQVWIDCQIVEVAEGLSVTWDVVEALFPAG</sequence>
<name>A0ABX2TN49_9PROT</name>
<dbReference type="Proteomes" id="UP000584642">
    <property type="component" value="Unassembled WGS sequence"/>
</dbReference>
<comment type="cofactor">
    <cofactor evidence="1">
        <name>pantetheine 4'-phosphate</name>
        <dbReference type="ChEBI" id="CHEBI:47942"/>
    </cofactor>
</comment>
<protein>
    <submittedName>
        <fullName evidence="6">Non-ribosomal peptide synthetase</fullName>
    </submittedName>
</protein>